<comment type="caution">
    <text evidence="2">The sequence shown here is derived from an EMBL/GenBank/DDBJ whole genome shotgun (WGS) entry which is preliminary data.</text>
</comment>
<dbReference type="OrthoDB" id="4866342at2"/>
<proteinExistence type="predicted"/>
<sequence>MAARRLAVLTVLALTLSLSACGSDAPKDDKKPTAADVRANRTILEADDLPDGWRRVPAKDRLDGPPGTARYCGVVAEPDPVREGRISYYEQASLPRSVLEYGMLSTVDGASATMATLVERKDDCAEPGAKVTPVPVSVGDESVAWDFTREGGPSFRTVVFRRADVVVVLVATGDTSVPGDEQLEIARAIDDRLR</sequence>
<protein>
    <recommendedName>
        <fullName evidence="4">DUF3558 domain-containing protein</fullName>
    </recommendedName>
</protein>
<dbReference type="RefSeq" id="WP_147682821.1">
    <property type="nucleotide sequence ID" value="NZ_VDUX01000001.1"/>
</dbReference>
<evidence type="ECO:0000256" key="1">
    <source>
        <dbReference type="SAM" id="SignalP"/>
    </source>
</evidence>
<accession>A0A5C8NQW1</accession>
<keyword evidence="3" id="KW-1185">Reference proteome</keyword>
<gene>
    <name evidence="2" type="ORF">FHP06_00660</name>
</gene>
<name>A0A5C8NQW1_9ACTN</name>
<dbReference type="Proteomes" id="UP000321571">
    <property type="component" value="Unassembled WGS sequence"/>
</dbReference>
<organism evidence="2 3">
    <name type="scientific">Aeromicrobium terrae</name>
    <dbReference type="NCBI Taxonomy" id="2498846"/>
    <lineage>
        <taxon>Bacteria</taxon>
        <taxon>Bacillati</taxon>
        <taxon>Actinomycetota</taxon>
        <taxon>Actinomycetes</taxon>
        <taxon>Propionibacteriales</taxon>
        <taxon>Nocardioidaceae</taxon>
        <taxon>Aeromicrobium</taxon>
    </lineage>
</organism>
<evidence type="ECO:0008006" key="4">
    <source>
        <dbReference type="Google" id="ProtNLM"/>
    </source>
</evidence>
<evidence type="ECO:0000313" key="3">
    <source>
        <dbReference type="Proteomes" id="UP000321571"/>
    </source>
</evidence>
<feature type="signal peptide" evidence="1">
    <location>
        <begin position="1"/>
        <end position="20"/>
    </location>
</feature>
<dbReference type="EMBL" id="VDUX01000001">
    <property type="protein sequence ID" value="TXL62793.1"/>
    <property type="molecule type" value="Genomic_DNA"/>
</dbReference>
<keyword evidence="1" id="KW-0732">Signal</keyword>
<evidence type="ECO:0000313" key="2">
    <source>
        <dbReference type="EMBL" id="TXL62793.1"/>
    </source>
</evidence>
<dbReference type="AlphaFoldDB" id="A0A5C8NQW1"/>
<feature type="chain" id="PRO_5038751951" description="DUF3558 domain-containing protein" evidence="1">
    <location>
        <begin position="21"/>
        <end position="194"/>
    </location>
</feature>
<reference evidence="2 3" key="1">
    <citation type="submission" date="2019-06" db="EMBL/GenBank/DDBJ databases">
        <title>Aeromicrobium sp. nov., isolated from a maize field.</title>
        <authorList>
            <person name="Lin S.-Y."/>
            <person name="Tsai C.-F."/>
            <person name="Young C.-C."/>
        </authorList>
    </citation>
    <scope>NUCLEOTIDE SEQUENCE [LARGE SCALE GENOMIC DNA]</scope>
    <source>
        <strain evidence="2 3">CC-CFT486</strain>
    </source>
</reference>
<dbReference type="PROSITE" id="PS51257">
    <property type="entry name" value="PROKAR_LIPOPROTEIN"/>
    <property type="match status" value="1"/>
</dbReference>